<keyword evidence="3" id="KW-0547">Nucleotide-binding</keyword>
<dbReference type="OMA" id="MPISIRM"/>
<dbReference type="EMBL" id="CH991575">
    <property type="protein sequence ID" value="EDQ85268.1"/>
    <property type="molecule type" value="Genomic_DNA"/>
</dbReference>
<dbReference type="InterPro" id="IPR002504">
    <property type="entry name" value="NADK"/>
</dbReference>
<gene>
    <name evidence="10" type="ORF">MONBRDRAFT_12055</name>
</gene>
<keyword evidence="9" id="KW-1133">Transmembrane helix</keyword>
<feature type="compositionally biased region" description="Polar residues" evidence="8">
    <location>
        <begin position="128"/>
        <end position="149"/>
    </location>
</feature>
<evidence type="ECO:0000256" key="7">
    <source>
        <dbReference type="ARBA" id="ARBA00023027"/>
    </source>
</evidence>
<evidence type="ECO:0000256" key="1">
    <source>
        <dbReference type="ARBA" id="ARBA00010995"/>
    </source>
</evidence>
<evidence type="ECO:0000256" key="5">
    <source>
        <dbReference type="ARBA" id="ARBA00022840"/>
    </source>
</evidence>
<dbReference type="FunCoup" id="A9VB31">
    <property type="interactions" value="407"/>
</dbReference>
<evidence type="ECO:0000313" key="10">
    <source>
        <dbReference type="EMBL" id="EDQ85268.1"/>
    </source>
</evidence>
<sequence>MASSGTNPASEPATQDQGSYGQEARSLASGASITSVTRHSANITALLEKMSSVLPGRASEDLASPAADCADPSTNSTLSEDIDLNMDDMKELLSLLTTVVENGGSRSTAAFPALLEEPEANNVFASEGASSTEELPTRQPSPQRGGNAFGTSVLQRLHHVQVSSLNFNRAKLQWEYPPTTLLLLKKRGDHSVTEWFEAVAAYLVERYPHCIIFFPPQLFKEDIAALKTSKHFQAVFRHLKTWPVDQPFTEVAAKQKFDLCICLGGDGTLLHLTSMFQHEVPPVLCFNLGSLGFLTPFDIADYKSVIDQAMGGDMPISIRMRLQCKVTPSPARSEKRPSRYDVMLQEAGFIAQTPSLTWTLLNEVTIDRGPSPYLTKLEVYVDGEPVTTIQGDGLIVATPTGSTAYSAAAGGSMVHPAVACILLTPVCPHNVTSRPIVVPASAEIEIVVPSDARSPAFAAFDGRNRLKLDVNDRLTVKFSPWPFSKQIRPLTNVSFRAVSFRQRLAMEKNANVFVPDGDSNAEAPFKNRNANDEAPPPPKFGCTVVFGFYVRLACYLLVALAAAIAAGTFQTGRK</sequence>
<keyword evidence="7" id="KW-0520">NAD</keyword>
<dbReference type="Gene3D" id="3.40.50.10330">
    <property type="entry name" value="Probable inorganic polyphosphate/atp-NAD kinase, domain 1"/>
    <property type="match status" value="1"/>
</dbReference>
<evidence type="ECO:0000256" key="8">
    <source>
        <dbReference type="SAM" id="MobiDB-lite"/>
    </source>
</evidence>
<dbReference type="GeneID" id="5895132"/>
<feature type="compositionally biased region" description="Polar residues" evidence="8">
    <location>
        <begin position="1"/>
        <end position="20"/>
    </location>
</feature>
<dbReference type="PANTHER" id="PTHR20275:SF0">
    <property type="entry name" value="NAD KINASE"/>
    <property type="match status" value="1"/>
</dbReference>
<keyword evidence="9" id="KW-0812">Transmembrane</keyword>
<dbReference type="InParanoid" id="A9VB31"/>
<dbReference type="KEGG" id="mbr:MONBRDRAFT_12055"/>
<dbReference type="GO" id="GO:0005739">
    <property type="term" value="C:mitochondrion"/>
    <property type="evidence" value="ECO:0000318"/>
    <property type="project" value="GO_Central"/>
</dbReference>
<protein>
    <recommendedName>
        <fullName evidence="12">NAD(+) kinase</fullName>
    </recommendedName>
</protein>
<feature type="region of interest" description="Disordered" evidence="8">
    <location>
        <begin position="126"/>
        <end position="149"/>
    </location>
</feature>
<dbReference type="GO" id="GO:0005524">
    <property type="term" value="F:ATP binding"/>
    <property type="evidence" value="ECO:0007669"/>
    <property type="project" value="UniProtKB-KW"/>
</dbReference>
<dbReference type="PANTHER" id="PTHR20275">
    <property type="entry name" value="NAD KINASE"/>
    <property type="match status" value="1"/>
</dbReference>
<evidence type="ECO:0000256" key="6">
    <source>
        <dbReference type="ARBA" id="ARBA00022857"/>
    </source>
</evidence>
<dbReference type="SUPFAM" id="SSF111331">
    <property type="entry name" value="NAD kinase/diacylglycerol kinase-like"/>
    <property type="match status" value="1"/>
</dbReference>
<evidence type="ECO:0000256" key="9">
    <source>
        <dbReference type="SAM" id="Phobius"/>
    </source>
</evidence>
<evidence type="ECO:0000313" key="11">
    <source>
        <dbReference type="Proteomes" id="UP000001357"/>
    </source>
</evidence>
<dbReference type="AlphaFoldDB" id="A9VB31"/>
<dbReference type="STRING" id="81824.A9VB31"/>
<feature type="region of interest" description="Disordered" evidence="8">
    <location>
        <begin position="1"/>
        <end position="35"/>
    </location>
</feature>
<dbReference type="RefSeq" id="XP_001749889.1">
    <property type="nucleotide sequence ID" value="XM_001749837.1"/>
</dbReference>
<comment type="similarity">
    <text evidence="1">Belongs to the NAD kinase family.</text>
</comment>
<keyword evidence="11" id="KW-1185">Reference proteome</keyword>
<dbReference type="HAMAP" id="MF_00361">
    <property type="entry name" value="NAD_kinase"/>
    <property type="match status" value="1"/>
</dbReference>
<dbReference type="Pfam" id="PF01513">
    <property type="entry name" value="NAD_kinase"/>
    <property type="match status" value="1"/>
</dbReference>
<accession>A9VB31</accession>
<evidence type="ECO:0000256" key="2">
    <source>
        <dbReference type="ARBA" id="ARBA00022679"/>
    </source>
</evidence>
<keyword evidence="5" id="KW-0067">ATP-binding</keyword>
<dbReference type="GO" id="GO:0019674">
    <property type="term" value="P:NAD+ metabolic process"/>
    <property type="evidence" value="ECO:0000318"/>
    <property type="project" value="GO_Central"/>
</dbReference>
<dbReference type="eggNOG" id="KOG2178">
    <property type="taxonomic scope" value="Eukaryota"/>
</dbReference>
<dbReference type="InterPro" id="IPR016064">
    <property type="entry name" value="NAD/diacylglycerol_kinase_sf"/>
</dbReference>
<dbReference type="GO" id="GO:0003951">
    <property type="term" value="F:NAD+ kinase activity"/>
    <property type="evidence" value="ECO:0000318"/>
    <property type="project" value="GO_Central"/>
</dbReference>
<evidence type="ECO:0008006" key="12">
    <source>
        <dbReference type="Google" id="ProtNLM"/>
    </source>
</evidence>
<keyword evidence="9" id="KW-0472">Membrane</keyword>
<proteinExistence type="inferred from homology"/>
<organism evidence="10 11">
    <name type="scientific">Monosiga brevicollis</name>
    <name type="common">Choanoflagellate</name>
    <dbReference type="NCBI Taxonomy" id="81824"/>
    <lineage>
        <taxon>Eukaryota</taxon>
        <taxon>Choanoflagellata</taxon>
        <taxon>Craspedida</taxon>
        <taxon>Salpingoecidae</taxon>
        <taxon>Monosiga</taxon>
    </lineage>
</organism>
<keyword evidence="6" id="KW-0521">NADP</keyword>
<dbReference type="FunFam" id="2.60.200.30:FF:000009">
    <property type="entry name" value="Poly(P)/ATP NAD kinase"/>
    <property type="match status" value="1"/>
</dbReference>
<evidence type="ECO:0000256" key="4">
    <source>
        <dbReference type="ARBA" id="ARBA00022777"/>
    </source>
</evidence>
<evidence type="ECO:0000256" key="3">
    <source>
        <dbReference type="ARBA" id="ARBA00022741"/>
    </source>
</evidence>
<dbReference type="InterPro" id="IPR017437">
    <property type="entry name" value="ATP-NAD_kinase_PpnK-typ_C"/>
</dbReference>
<dbReference type="Gene3D" id="2.60.200.30">
    <property type="entry name" value="Probable inorganic polyphosphate/atp-NAD kinase, domain 2"/>
    <property type="match status" value="1"/>
</dbReference>
<dbReference type="InterPro" id="IPR017438">
    <property type="entry name" value="ATP-NAD_kinase_N"/>
</dbReference>
<feature type="transmembrane region" description="Helical" evidence="9">
    <location>
        <begin position="548"/>
        <end position="569"/>
    </location>
</feature>
<reference evidence="10 11" key="1">
    <citation type="journal article" date="2008" name="Nature">
        <title>The genome of the choanoflagellate Monosiga brevicollis and the origin of metazoans.</title>
        <authorList>
            <consortium name="JGI Sequencing"/>
            <person name="King N."/>
            <person name="Westbrook M.J."/>
            <person name="Young S.L."/>
            <person name="Kuo A."/>
            <person name="Abedin M."/>
            <person name="Chapman J."/>
            <person name="Fairclough S."/>
            <person name="Hellsten U."/>
            <person name="Isogai Y."/>
            <person name="Letunic I."/>
            <person name="Marr M."/>
            <person name="Pincus D."/>
            <person name="Putnam N."/>
            <person name="Rokas A."/>
            <person name="Wright K.J."/>
            <person name="Zuzow R."/>
            <person name="Dirks W."/>
            <person name="Good M."/>
            <person name="Goodstein D."/>
            <person name="Lemons D."/>
            <person name="Li W."/>
            <person name="Lyons J.B."/>
            <person name="Morris A."/>
            <person name="Nichols S."/>
            <person name="Richter D.J."/>
            <person name="Salamov A."/>
            <person name="Bork P."/>
            <person name="Lim W.A."/>
            <person name="Manning G."/>
            <person name="Miller W.T."/>
            <person name="McGinnis W."/>
            <person name="Shapiro H."/>
            <person name="Tjian R."/>
            <person name="Grigoriev I.V."/>
            <person name="Rokhsar D."/>
        </authorList>
    </citation>
    <scope>NUCLEOTIDE SEQUENCE [LARGE SCALE GENOMIC DNA]</scope>
    <source>
        <strain evidence="11">MX1 / ATCC 50154</strain>
    </source>
</reference>
<dbReference type="Pfam" id="PF20143">
    <property type="entry name" value="NAD_kinase_C"/>
    <property type="match status" value="1"/>
</dbReference>
<name>A9VB31_MONBE</name>
<dbReference type="GO" id="GO:0006741">
    <property type="term" value="P:NADP+ biosynthetic process"/>
    <property type="evidence" value="ECO:0007669"/>
    <property type="project" value="InterPro"/>
</dbReference>
<keyword evidence="4" id="KW-0418">Kinase</keyword>
<keyword evidence="2" id="KW-0808">Transferase</keyword>
<dbReference type="Proteomes" id="UP000001357">
    <property type="component" value="Unassembled WGS sequence"/>
</dbReference>